<evidence type="ECO:0000256" key="4">
    <source>
        <dbReference type="ARBA" id="ARBA00022723"/>
    </source>
</evidence>
<dbReference type="AlphaFoldDB" id="T0ZKS6"/>
<evidence type="ECO:0000256" key="5">
    <source>
        <dbReference type="ARBA" id="ARBA00023004"/>
    </source>
</evidence>
<organism evidence="8">
    <name type="scientific">mine drainage metagenome</name>
    <dbReference type="NCBI Taxonomy" id="410659"/>
    <lineage>
        <taxon>unclassified sequences</taxon>
        <taxon>metagenomes</taxon>
        <taxon>ecological metagenomes</taxon>
    </lineage>
</organism>
<dbReference type="PANTHER" id="PTHR30352">
    <property type="entry name" value="PYRUVATE FORMATE-LYASE-ACTIVATING ENZYME"/>
    <property type="match status" value="1"/>
</dbReference>
<protein>
    <submittedName>
        <fullName evidence="8">Radical SAM domain-containing protein</fullName>
    </submittedName>
</protein>
<name>T0ZKS6_9ZZZZ</name>
<dbReference type="PIRSF" id="PIRSF004869">
    <property type="entry name" value="PflX_prd"/>
    <property type="match status" value="1"/>
</dbReference>
<evidence type="ECO:0000256" key="3">
    <source>
        <dbReference type="ARBA" id="ARBA00022691"/>
    </source>
</evidence>
<evidence type="ECO:0000256" key="1">
    <source>
        <dbReference type="ARBA" id="ARBA00001966"/>
    </source>
</evidence>
<sequence>MAHPATLYVPLPDGKVRCTACARYCVVPPGSHGFCFVRKNEGGKLVLLSYGLAAATQVDPVEKKPLSHFHPGTRVFSIGTVGCNWRCLYCQNAEISQEREITGRPLPPAQAVEAAQRYGCAGVTFTYNEPTIFLEYALDVMRAARAAGLFANFVTNGYLTPEATAALDGHLDAVSIDFKGSGEAGFLRKYVAAKGPEPILEAMADLHRRGVHVEVTDLIVPEVGESVEATRRLARWVRDELGPETPFHLLRFHPDYRMMNFPETPIDTLVRLHGVVRAEGLDYVYLGNVWGHPLEHTYCPECGAVAVERFGFVLRSWNLDRENRCRHCGHRIPIVGRPPAHYAPSFATPVA</sequence>
<dbReference type="GO" id="GO:0046872">
    <property type="term" value="F:metal ion binding"/>
    <property type="evidence" value="ECO:0007669"/>
    <property type="project" value="UniProtKB-KW"/>
</dbReference>
<dbReference type="GO" id="GO:0003824">
    <property type="term" value="F:catalytic activity"/>
    <property type="evidence" value="ECO:0007669"/>
    <property type="project" value="InterPro"/>
</dbReference>
<evidence type="ECO:0000256" key="2">
    <source>
        <dbReference type="ARBA" id="ARBA00022485"/>
    </source>
</evidence>
<dbReference type="InterPro" id="IPR058240">
    <property type="entry name" value="rSAM_sf"/>
</dbReference>
<keyword evidence="6" id="KW-0411">Iron-sulfur</keyword>
<dbReference type="EMBL" id="AUZY01008634">
    <property type="protein sequence ID" value="EQD45268.1"/>
    <property type="molecule type" value="Genomic_DNA"/>
</dbReference>
<evidence type="ECO:0000259" key="7">
    <source>
        <dbReference type="PROSITE" id="PS51918"/>
    </source>
</evidence>
<dbReference type="SFLD" id="SFLDG01101">
    <property type="entry name" value="Uncharacterised_Radical_SAM_Su"/>
    <property type="match status" value="1"/>
</dbReference>
<comment type="caution">
    <text evidence="8">The sequence shown here is derived from an EMBL/GenBank/DDBJ whole genome shotgun (WGS) entry which is preliminary data.</text>
</comment>
<dbReference type="SFLD" id="SFLDS00029">
    <property type="entry name" value="Radical_SAM"/>
    <property type="match status" value="1"/>
</dbReference>
<dbReference type="NCBIfam" id="TIGR04337">
    <property type="entry name" value="AmmeMemoSam_rS"/>
    <property type="match status" value="1"/>
</dbReference>
<dbReference type="InterPro" id="IPR013785">
    <property type="entry name" value="Aldolase_TIM"/>
</dbReference>
<dbReference type="PANTHER" id="PTHR30352:SF5">
    <property type="entry name" value="PYRUVATE FORMATE-LYASE 1-ACTIVATING ENZYME"/>
    <property type="match status" value="1"/>
</dbReference>
<evidence type="ECO:0000256" key="6">
    <source>
        <dbReference type="ARBA" id="ARBA00023014"/>
    </source>
</evidence>
<dbReference type="Pfam" id="PF04055">
    <property type="entry name" value="Radical_SAM"/>
    <property type="match status" value="1"/>
</dbReference>
<dbReference type="Gene3D" id="3.20.20.70">
    <property type="entry name" value="Aldolase class I"/>
    <property type="match status" value="1"/>
</dbReference>
<dbReference type="InterPro" id="IPR027596">
    <property type="entry name" value="AmmeMemoSam_rS"/>
</dbReference>
<dbReference type="InterPro" id="IPR034457">
    <property type="entry name" value="Organic_radical-activating"/>
</dbReference>
<dbReference type="GO" id="GO:0051539">
    <property type="term" value="F:4 iron, 4 sulfur cluster binding"/>
    <property type="evidence" value="ECO:0007669"/>
    <property type="project" value="UniProtKB-KW"/>
</dbReference>
<proteinExistence type="predicted"/>
<dbReference type="CDD" id="cd01335">
    <property type="entry name" value="Radical_SAM"/>
    <property type="match status" value="1"/>
</dbReference>
<reference evidence="8" key="1">
    <citation type="submission" date="2013-08" db="EMBL/GenBank/DDBJ databases">
        <authorList>
            <person name="Mendez C."/>
            <person name="Richter M."/>
            <person name="Ferrer M."/>
            <person name="Sanchez J."/>
        </authorList>
    </citation>
    <scope>NUCLEOTIDE SEQUENCE</scope>
</reference>
<keyword evidence="4" id="KW-0479">Metal-binding</keyword>
<dbReference type="InterPro" id="IPR007197">
    <property type="entry name" value="rSAM"/>
</dbReference>
<comment type="cofactor">
    <cofactor evidence="1">
        <name>[4Fe-4S] cluster</name>
        <dbReference type="ChEBI" id="CHEBI:49883"/>
    </cofactor>
</comment>
<keyword evidence="2" id="KW-0004">4Fe-4S</keyword>
<gene>
    <name evidence="8" type="ORF">B1B_13125</name>
</gene>
<evidence type="ECO:0000313" key="8">
    <source>
        <dbReference type="EMBL" id="EQD45268.1"/>
    </source>
</evidence>
<keyword evidence="3" id="KW-0949">S-adenosyl-L-methionine</keyword>
<dbReference type="InterPro" id="IPR016431">
    <property type="entry name" value="Pyrv-formate_lyase-activ_prd"/>
</dbReference>
<dbReference type="SUPFAM" id="SSF102114">
    <property type="entry name" value="Radical SAM enzymes"/>
    <property type="match status" value="1"/>
</dbReference>
<reference evidence="8" key="2">
    <citation type="journal article" date="2014" name="ISME J.">
        <title>Microbial stratification in low pH oxic and suboxic macroscopic growths along an acid mine drainage.</title>
        <authorList>
            <person name="Mendez-Garcia C."/>
            <person name="Mesa V."/>
            <person name="Sprenger R.R."/>
            <person name="Richter M."/>
            <person name="Diez M.S."/>
            <person name="Solano J."/>
            <person name="Bargiela R."/>
            <person name="Golyshina O.V."/>
            <person name="Manteca A."/>
            <person name="Ramos J.L."/>
            <person name="Gallego J.R."/>
            <person name="Llorente I."/>
            <person name="Martins Dos Santos V.A."/>
            <person name="Jensen O.N."/>
            <person name="Pelaez A.I."/>
            <person name="Sanchez J."/>
            <person name="Ferrer M."/>
        </authorList>
    </citation>
    <scope>NUCLEOTIDE SEQUENCE</scope>
</reference>
<keyword evidence="5" id="KW-0408">Iron</keyword>
<feature type="domain" description="Radical SAM core" evidence="7">
    <location>
        <begin position="68"/>
        <end position="279"/>
    </location>
</feature>
<dbReference type="PROSITE" id="PS51918">
    <property type="entry name" value="RADICAL_SAM"/>
    <property type="match status" value="1"/>
</dbReference>
<accession>T0ZKS6</accession>